<name>A0A1M4ED39_9ACTN</name>
<reference evidence="2" key="1">
    <citation type="submission" date="2016-04" db="EMBL/GenBank/DDBJ databases">
        <authorList>
            <person name="Evans L.H."/>
            <person name="Alamgir A."/>
            <person name="Owens N."/>
            <person name="Weber N.D."/>
            <person name="Virtaneva K."/>
            <person name="Barbian K."/>
            <person name="Babar A."/>
            <person name="Rosenke K."/>
        </authorList>
    </citation>
    <scope>NUCLEOTIDE SEQUENCE</scope>
    <source>
        <strain evidence="2">Nono1</strain>
    </source>
</reference>
<evidence type="ECO:0000256" key="1">
    <source>
        <dbReference type="SAM" id="MobiDB-lite"/>
    </source>
</evidence>
<evidence type="ECO:0000313" key="2">
    <source>
        <dbReference type="EMBL" id="SBO96682.1"/>
    </source>
</evidence>
<dbReference type="EMBL" id="LT559118">
    <property type="protein sequence ID" value="SBO96682.1"/>
    <property type="molecule type" value="Genomic_DNA"/>
</dbReference>
<accession>A0A1M4ED39</accession>
<feature type="region of interest" description="Disordered" evidence="1">
    <location>
        <begin position="1"/>
        <end position="114"/>
    </location>
</feature>
<gene>
    <name evidence="2" type="ORF">BN4615_P6198</name>
</gene>
<proteinExistence type="predicted"/>
<feature type="compositionally biased region" description="Low complexity" evidence="1">
    <location>
        <begin position="70"/>
        <end position="80"/>
    </location>
</feature>
<dbReference type="AlphaFoldDB" id="A0A1M4ED39"/>
<protein>
    <submittedName>
        <fullName evidence="2">Uncharacterized protein</fullName>
    </submittedName>
</protein>
<sequence length="114" mass="11664">MPVGDGEGTNHVVGIGGTGPPSHRGQVLSTRGRRAGRACDQRSQGDGAGGRGGDRAAGQRSTFSHAAHLAGRGRAPASARSHTRASVRGCSRAPPHQSYDRRGRIAPGHKLTGL</sequence>
<organism evidence="2">
    <name type="scientific">Nonomuraea gerenzanensis</name>
    <dbReference type="NCBI Taxonomy" id="93944"/>
    <lineage>
        <taxon>Bacteria</taxon>
        <taxon>Bacillati</taxon>
        <taxon>Actinomycetota</taxon>
        <taxon>Actinomycetes</taxon>
        <taxon>Streptosporangiales</taxon>
        <taxon>Streptosporangiaceae</taxon>
        <taxon>Nonomuraea</taxon>
    </lineage>
</organism>